<sequence length="266" mass="28919">MEVSGFFPSSSFAKVGQRPANKWRLPCAGNGAITCTNMKSSDEEDTGGMQTDWRSLRARLVAAEQSSLVTSNPPHTISTTNNKWAHTLHAPEKGCLLVATHSLDGVHIFERTVILILTLIPTPTGIILNRPSLMSIKEANSTSIASANLFSEQPLLFGGPVDSEVFLVSSKKPGVVGVFDEVMNGVYYGGRESVGCAAELVRRDAIDLKELKFFDGCCQWEDRQLGDEIASGCWNVVACGAGVVERCVGREKTWEKLMRIVGQRKS</sequence>
<evidence type="ECO:0000313" key="2">
    <source>
        <dbReference type="Proteomes" id="UP000036987"/>
    </source>
</evidence>
<dbReference type="EMBL" id="LFYR01000277">
    <property type="protein sequence ID" value="KMZ74596.1"/>
    <property type="molecule type" value="Genomic_DNA"/>
</dbReference>
<dbReference type="Proteomes" id="UP000036987">
    <property type="component" value="Unassembled WGS sequence"/>
</dbReference>
<gene>
    <name evidence="1" type="ORF">ZOSMA_125G00590</name>
</gene>
<proteinExistence type="predicted"/>
<dbReference type="InterPro" id="IPR003774">
    <property type="entry name" value="AlgH-like"/>
</dbReference>
<accession>A0A0K9Q009</accession>
<dbReference type="SUPFAM" id="SSF143456">
    <property type="entry name" value="VC0467-like"/>
    <property type="match status" value="1"/>
</dbReference>
<dbReference type="AlphaFoldDB" id="A0A0K9Q009"/>
<organism evidence="1 2">
    <name type="scientific">Zostera marina</name>
    <name type="common">Eelgrass</name>
    <dbReference type="NCBI Taxonomy" id="29655"/>
    <lineage>
        <taxon>Eukaryota</taxon>
        <taxon>Viridiplantae</taxon>
        <taxon>Streptophyta</taxon>
        <taxon>Embryophyta</taxon>
        <taxon>Tracheophyta</taxon>
        <taxon>Spermatophyta</taxon>
        <taxon>Magnoliopsida</taxon>
        <taxon>Liliopsida</taxon>
        <taxon>Zosteraceae</taxon>
        <taxon>Zostera</taxon>
    </lineage>
</organism>
<protein>
    <submittedName>
        <fullName evidence="1">Transcriptional regulator</fullName>
    </submittedName>
</protein>
<keyword evidence="2" id="KW-1185">Reference proteome</keyword>
<dbReference type="Pfam" id="PF02622">
    <property type="entry name" value="DUF179"/>
    <property type="match status" value="1"/>
</dbReference>
<evidence type="ECO:0000313" key="1">
    <source>
        <dbReference type="EMBL" id="KMZ74596.1"/>
    </source>
</evidence>
<dbReference type="PANTHER" id="PTHR31984">
    <property type="entry name" value="TRANSPORTER, PUTATIVE (DUF179)-RELATED"/>
    <property type="match status" value="1"/>
</dbReference>
<dbReference type="PANTHER" id="PTHR31984:SF1">
    <property type="entry name" value="OS10G0330400 PROTEIN"/>
    <property type="match status" value="1"/>
</dbReference>
<reference evidence="2" key="1">
    <citation type="journal article" date="2016" name="Nature">
        <title>The genome of the seagrass Zostera marina reveals angiosperm adaptation to the sea.</title>
        <authorList>
            <person name="Olsen J.L."/>
            <person name="Rouze P."/>
            <person name="Verhelst B."/>
            <person name="Lin Y.-C."/>
            <person name="Bayer T."/>
            <person name="Collen J."/>
            <person name="Dattolo E."/>
            <person name="De Paoli E."/>
            <person name="Dittami S."/>
            <person name="Maumus F."/>
            <person name="Michel G."/>
            <person name="Kersting A."/>
            <person name="Lauritano C."/>
            <person name="Lohaus R."/>
            <person name="Toepel M."/>
            <person name="Tonon T."/>
            <person name="Vanneste K."/>
            <person name="Amirebrahimi M."/>
            <person name="Brakel J."/>
            <person name="Bostroem C."/>
            <person name="Chovatia M."/>
            <person name="Grimwood J."/>
            <person name="Jenkins J.W."/>
            <person name="Jueterbock A."/>
            <person name="Mraz A."/>
            <person name="Stam W.T."/>
            <person name="Tice H."/>
            <person name="Bornberg-Bauer E."/>
            <person name="Green P.J."/>
            <person name="Pearson G.A."/>
            <person name="Procaccini G."/>
            <person name="Duarte C.M."/>
            <person name="Schmutz J."/>
            <person name="Reusch T.B.H."/>
            <person name="Van de Peer Y."/>
        </authorList>
    </citation>
    <scope>NUCLEOTIDE SEQUENCE [LARGE SCALE GENOMIC DNA]</scope>
    <source>
        <strain evidence="2">cv. Finnish</strain>
    </source>
</reference>
<dbReference type="STRING" id="29655.A0A0K9Q009"/>
<comment type="caution">
    <text evidence="1">The sequence shown here is derived from an EMBL/GenBank/DDBJ whole genome shotgun (WGS) entry which is preliminary data.</text>
</comment>
<dbReference type="OrthoDB" id="272750at2759"/>
<dbReference type="OMA" id="CSVSDSW"/>
<name>A0A0K9Q009_ZOSMR</name>
<dbReference type="Gene3D" id="3.40.1740.10">
    <property type="entry name" value="VC0467-like"/>
    <property type="match status" value="1"/>
</dbReference>